<keyword evidence="4" id="KW-1185">Reference proteome</keyword>
<dbReference type="Proteomes" id="UP000016923">
    <property type="component" value="Unassembled WGS sequence"/>
</dbReference>
<protein>
    <submittedName>
        <fullName evidence="3">F-box domain-containing protein</fullName>
    </submittedName>
</protein>
<dbReference type="OMA" id="LYRWWLY"/>
<dbReference type="OrthoDB" id="1638493at2759"/>
<accession>S3D371</accession>
<evidence type="ECO:0000313" key="3">
    <source>
        <dbReference type="EMBL" id="EPE07735.1"/>
    </source>
</evidence>
<feature type="domain" description="F-box" evidence="2">
    <location>
        <begin position="74"/>
        <end position="120"/>
    </location>
</feature>
<dbReference type="HOGENOM" id="CLU_046874_0_0_1"/>
<dbReference type="VEuPathDB" id="FungiDB:F503_00457"/>
<evidence type="ECO:0000313" key="4">
    <source>
        <dbReference type="Proteomes" id="UP000016923"/>
    </source>
</evidence>
<dbReference type="AlphaFoldDB" id="S3D371"/>
<dbReference type="PROSITE" id="PS50181">
    <property type="entry name" value="FBOX"/>
    <property type="match status" value="1"/>
</dbReference>
<dbReference type="STRING" id="1262450.S3D371"/>
<proteinExistence type="predicted"/>
<sequence length="480" mass="52317">MSLAACMSPSRAGVGTPGATLDQAPGTAGGPDPTVPAPTTGADETISPIAAPSGGDAGSGPVPVEANSPENAKVPVLDRTPVEVLVEVFTHLDMATVHSLAATNRRFAGIFAANRTAIVLQIAEVEFTPFDGLLQVVKASASDTSVPWGTWLDKRIRRKNTVLCPGGTLPDAYASRIPGPKVSCAEARFEDWDVDKLLSVCRVVRGWERVFPQHRFNASPSSTRSLSPREGFRLRRALYTWMRYAFYFHGDLPRPNLFIPAGRDMRINQLRVLPNSQLSELKDLWVTVEDIVELNVCPSIDNVRIGADFELTEKDAARIGWGKQRENRIVVATVRKLSPKEILYYLDNAHKYTKLRLIQDIRQRHPHFEADTESLSHALACVVSERWRQMLYDISTTPVTVAGAGAGGARGVNPLSNALHLPVFSRVTGKSGGGILDWVDAEAEASCASLSEMTALGLDWRPDESHVRSRAEIPTGMLDP</sequence>
<evidence type="ECO:0000256" key="1">
    <source>
        <dbReference type="SAM" id="MobiDB-lite"/>
    </source>
</evidence>
<reference evidence="3 4" key="1">
    <citation type="journal article" date="2013" name="BMC Genomics">
        <title>The genome and transcriptome of the pine saprophyte Ophiostoma piceae, and a comparison with the bark beetle-associated pine pathogen Grosmannia clavigera.</title>
        <authorList>
            <person name="Haridas S."/>
            <person name="Wang Y."/>
            <person name="Lim L."/>
            <person name="Massoumi Alamouti S."/>
            <person name="Jackman S."/>
            <person name="Docking R."/>
            <person name="Robertson G."/>
            <person name="Birol I."/>
            <person name="Bohlmann J."/>
            <person name="Breuil C."/>
        </authorList>
    </citation>
    <scope>NUCLEOTIDE SEQUENCE [LARGE SCALE GENOMIC DNA]</scope>
    <source>
        <strain evidence="3 4">UAMH 11346</strain>
    </source>
</reference>
<dbReference type="EMBL" id="KE148150">
    <property type="protein sequence ID" value="EPE07735.1"/>
    <property type="molecule type" value="Genomic_DNA"/>
</dbReference>
<organism evidence="3 4">
    <name type="scientific">Ophiostoma piceae (strain UAMH 11346)</name>
    <name type="common">Sap stain fungus</name>
    <dbReference type="NCBI Taxonomy" id="1262450"/>
    <lineage>
        <taxon>Eukaryota</taxon>
        <taxon>Fungi</taxon>
        <taxon>Dikarya</taxon>
        <taxon>Ascomycota</taxon>
        <taxon>Pezizomycotina</taxon>
        <taxon>Sordariomycetes</taxon>
        <taxon>Sordariomycetidae</taxon>
        <taxon>Ophiostomatales</taxon>
        <taxon>Ophiostomataceae</taxon>
        <taxon>Ophiostoma</taxon>
    </lineage>
</organism>
<evidence type="ECO:0000259" key="2">
    <source>
        <dbReference type="PROSITE" id="PS50181"/>
    </source>
</evidence>
<dbReference type="eggNOG" id="ENOG502SR0E">
    <property type="taxonomic scope" value="Eukaryota"/>
</dbReference>
<feature type="region of interest" description="Disordered" evidence="1">
    <location>
        <begin position="1"/>
        <end position="74"/>
    </location>
</feature>
<name>S3D371_OPHP1</name>
<gene>
    <name evidence="3" type="ORF">F503_00457</name>
</gene>
<dbReference type="InterPro" id="IPR001810">
    <property type="entry name" value="F-box_dom"/>
</dbReference>
<dbReference type="CDD" id="cd09917">
    <property type="entry name" value="F-box_SF"/>
    <property type="match status" value="1"/>
</dbReference>